<dbReference type="GO" id="GO:0004326">
    <property type="term" value="F:tetrahydrofolylpolyglutamate synthase activity"/>
    <property type="evidence" value="ECO:0007669"/>
    <property type="project" value="UniProtKB-EC"/>
</dbReference>
<sequence length="406" mass="44751">MTYQEWLDWLFTQLPMYQRVGGAAYKADLSNTHKLMHLLDHPENKFKSVHVAGTNGKGSTSHMLAAIFQKAGYKTGLYTSPHLKDFRERIRINGEMIPEKDVVSFVANHKTKFESVGLSFFEMTVGMAFQYFADKKVDIAIVEVGMGGRLDSTNVVSPELSIITNISLDHTQFLGNNLASIAGEKGGIIKENTPVVIGEHHPETDPVFTKLAGAKNAPLSFAEDIIPMRELDELDLKGIYQKKNIRTVLAAVQQLEEKGYLLENTLKEALLNASKLTGLRGRWETLSTSPRIICDTGHNEAGVKLIMEQLAKEPFENLHIVWGMVGDKDITSVLKLLPKDATYYWCKPSIPRGKNAEELKQDSLVIGLKGEVYNSPSSALGASKNAASANDLIFVGGSTFVVADVL</sequence>
<evidence type="ECO:0000256" key="7">
    <source>
        <dbReference type="ARBA" id="ARBA00013025"/>
    </source>
</evidence>
<evidence type="ECO:0000256" key="5">
    <source>
        <dbReference type="ARBA" id="ARBA00008276"/>
    </source>
</evidence>
<evidence type="ECO:0000256" key="20">
    <source>
        <dbReference type="ARBA" id="ARBA00049035"/>
    </source>
</evidence>
<dbReference type="InterPro" id="IPR001645">
    <property type="entry name" value="Folylpolyglutamate_synth"/>
</dbReference>
<evidence type="ECO:0000256" key="6">
    <source>
        <dbReference type="ARBA" id="ARBA00013023"/>
    </source>
</evidence>
<dbReference type="EC" id="6.3.2.12" evidence="6"/>
<reference evidence="24 25" key="1">
    <citation type="journal article" date="2012" name="Stand. Genomic Sci.">
        <title>Genome sequence of the orange-pigmented seawater bacterium Owenweeksia hongkongensis type strain (UST20020801(T)).</title>
        <authorList>
            <person name="Riedel T."/>
            <person name="Held B."/>
            <person name="Nolan M."/>
            <person name="Lucas S."/>
            <person name="Lapidus A."/>
            <person name="Tice H."/>
            <person name="Del Rio T.G."/>
            <person name="Cheng J.F."/>
            <person name="Han C."/>
            <person name="Tapia R."/>
            <person name="Goodwin L.A."/>
            <person name="Pitluck S."/>
            <person name="Liolios K."/>
            <person name="Mavromatis K."/>
            <person name="Pagani I."/>
            <person name="Ivanova N."/>
            <person name="Mikhailova N."/>
            <person name="Pati A."/>
            <person name="Chen A."/>
            <person name="Palaniappan K."/>
            <person name="Rohde M."/>
            <person name="Tindall B.J."/>
            <person name="Detter J.C."/>
            <person name="Goker M."/>
            <person name="Woyke T."/>
            <person name="Bristow J."/>
            <person name="Eisen J.A."/>
            <person name="Markowitz V."/>
            <person name="Hugenholtz P."/>
            <person name="Klenk H.P."/>
            <person name="Kyrpides N.C."/>
        </authorList>
    </citation>
    <scope>NUCLEOTIDE SEQUENCE</scope>
    <source>
        <strain evidence="25">DSM 17368 / JCM 12287 / NRRL B-23963</strain>
    </source>
</reference>
<dbReference type="eggNOG" id="COG0285">
    <property type="taxonomic scope" value="Bacteria"/>
</dbReference>
<organism evidence="24 25">
    <name type="scientific">Owenweeksia hongkongensis (strain DSM 17368 / CIP 108786 / JCM 12287 / NRRL B-23963 / UST20020801)</name>
    <dbReference type="NCBI Taxonomy" id="926562"/>
    <lineage>
        <taxon>Bacteria</taxon>
        <taxon>Pseudomonadati</taxon>
        <taxon>Bacteroidota</taxon>
        <taxon>Flavobacteriia</taxon>
        <taxon>Flavobacteriales</taxon>
        <taxon>Owenweeksiaceae</taxon>
        <taxon>Owenweeksia</taxon>
    </lineage>
</organism>
<comment type="pathway">
    <text evidence="3">Cofactor biosynthesis; tetrahydrofolate biosynthesis; 7,8-dihydrofolate from 2-amino-4-hydroxy-6-hydroxymethyl-7,8-dihydropteridine diphosphate and 4-aminobenzoate: step 2/2.</text>
</comment>
<dbReference type="Gene3D" id="3.90.190.20">
    <property type="entry name" value="Mur ligase, C-terminal domain"/>
    <property type="match status" value="1"/>
</dbReference>
<dbReference type="GO" id="GO:0046656">
    <property type="term" value="P:folic acid biosynthetic process"/>
    <property type="evidence" value="ECO:0007669"/>
    <property type="project" value="UniProtKB-KW"/>
</dbReference>
<dbReference type="GO" id="GO:0046872">
    <property type="term" value="F:metal ion binding"/>
    <property type="evidence" value="ECO:0007669"/>
    <property type="project" value="UniProtKB-KW"/>
</dbReference>
<name>G8R145_OWEHD</name>
<dbReference type="Gene3D" id="3.40.1190.10">
    <property type="entry name" value="Mur-like, catalytic domain"/>
    <property type="match status" value="1"/>
</dbReference>
<dbReference type="RefSeq" id="WP_014202116.1">
    <property type="nucleotide sequence ID" value="NC_016599.1"/>
</dbReference>
<evidence type="ECO:0000256" key="11">
    <source>
        <dbReference type="ARBA" id="ARBA00022741"/>
    </source>
</evidence>
<gene>
    <name evidence="24" type="ordered locus">Oweho_1779</name>
</gene>
<dbReference type="InterPro" id="IPR036615">
    <property type="entry name" value="Mur_ligase_C_dom_sf"/>
</dbReference>
<dbReference type="InterPro" id="IPR036565">
    <property type="entry name" value="Mur-like_cat_sf"/>
</dbReference>
<feature type="domain" description="Mur ligase central" evidence="23">
    <location>
        <begin position="51"/>
        <end position="197"/>
    </location>
</feature>
<dbReference type="FunFam" id="3.40.1190.10:FF:000011">
    <property type="entry name" value="Folylpolyglutamate synthase/dihydrofolate synthase"/>
    <property type="match status" value="1"/>
</dbReference>
<evidence type="ECO:0000256" key="18">
    <source>
        <dbReference type="ARBA" id="ARBA00047493"/>
    </source>
</evidence>
<dbReference type="PATRIC" id="fig|926562.3.peg.1782"/>
<keyword evidence="12" id="KW-0067">ATP-binding</keyword>
<keyword evidence="25" id="KW-1185">Reference proteome</keyword>
<evidence type="ECO:0000313" key="25">
    <source>
        <dbReference type="Proteomes" id="UP000005631"/>
    </source>
</evidence>
<keyword evidence="11" id="KW-0547">Nucleotide-binding</keyword>
<evidence type="ECO:0000256" key="9">
    <source>
        <dbReference type="ARBA" id="ARBA00022598"/>
    </source>
</evidence>
<dbReference type="OrthoDB" id="9809356at2"/>
<comment type="catalytic activity">
    <reaction evidence="19">
        <text>10-formyltetrahydrofolyl-(gamma-L-Glu)(n) + L-glutamate + ATP = 10-formyltetrahydrofolyl-(gamma-L-Glu)(n+1) + ADP + phosphate + H(+)</text>
        <dbReference type="Rhea" id="RHEA:51904"/>
        <dbReference type="Rhea" id="RHEA-COMP:13088"/>
        <dbReference type="Rhea" id="RHEA-COMP:14300"/>
        <dbReference type="ChEBI" id="CHEBI:15378"/>
        <dbReference type="ChEBI" id="CHEBI:29985"/>
        <dbReference type="ChEBI" id="CHEBI:30616"/>
        <dbReference type="ChEBI" id="CHEBI:43474"/>
        <dbReference type="ChEBI" id="CHEBI:134413"/>
        <dbReference type="ChEBI" id="CHEBI:456216"/>
        <dbReference type="EC" id="6.3.2.17"/>
    </reaction>
</comment>
<evidence type="ECO:0000256" key="14">
    <source>
        <dbReference type="ARBA" id="ARBA00022909"/>
    </source>
</evidence>
<dbReference type="InterPro" id="IPR013221">
    <property type="entry name" value="Mur_ligase_cen"/>
</dbReference>
<keyword evidence="13" id="KW-0460">Magnesium</keyword>
<dbReference type="GO" id="GO:0005737">
    <property type="term" value="C:cytoplasm"/>
    <property type="evidence" value="ECO:0007669"/>
    <property type="project" value="TreeGrafter"/>
</dbReference>
<dbReference type="EMBL" id="CP003156">
    <property type="protein sequence ID" value="AEV32760.1"/>
    <property type="molecule type" value="Genomic_DNA"/>
</dbReference>
<proteinExistence type="inferred from homology"/>
<comment type="catalytic activity">
    <reaction evidence="21">
        <text>7,8-dihydropteroate + L-glutamate + ATP = 7,8-dihydrofolate + ADP + phosphate + H(+)</text>
        <dbReference type="Rhea" id="RHEA:23584"/>
        <dbReference type="ChEBI" id="CHEBI:15378"/>
        <dbReference type="ChEBI" id="CHEBI:17839"/>
        <dbReference type="ChEBI" id="CHEBI:29985"/>
        <dbReference type="ChEBI" id="CHEBI:30616"/>
        <dbReference type="ChEBI" id="CHEBI:43474"/>
        <dbReference type="ChEBI" id="CHEBI:57451"/>
        <dbReference type="ChEBI" id="CHEBI:456216"/>
        <dbReference type="EC" id="6.3.2.12"/>
    </reaction>
</comment>
<dbReference type="GO" id="GO:0008841">
    <property type="term" value="F:dihydrofolate synthase activity"/>
    <property type="evidence" value="ECO:0007669"/>
    <property type="project" value="UniProtKB-EC"/>
</dbReference>
<dbReference type="Proteomes" id="UP000005631">
    <property type="component" value="Chromosome"/>
</dbReference>
<dbReference type="PROSITE" id="PS01012">
    <property type="entry name" value="FOLYLPOLYGLU_SYNT_2"/>
    <property type="match status" value="1"/>
</dbReference>
<dbReference type="Pfam" id="PF08245">
    <property type="entry name" value="Mur_ligase_M"/>
    <property type="match status" value="1"/>
</dbReference>
<comment type="cofactor">
    <cofactor evidence="1">
        <name>Mg(2+)</name>
        <dbReference type="ChEBI" id="CHEBI:18420"/>
    </cofactor>
</comment>
<comment type="catalytic activity">
    <reaction evidence="20">
        <text>(6R)-5,10-methylenetetrahydrofolyl-(gamma-L-Glu)(n) + L-glutamate + ATP = (6R)-5,10-methylenetetrahydrofolyl-(gamma-L-Glu)(n+1) + ADP + phosphate + H(+)</text>
        <dbReference type="Rhea" id="RHEA:51912"/>
        <dbReference type="Rhea" id="RHEA-COMP:13257"/>
        <dbReference type="Rhea" id="RHEA-COMP:13258"/>
        <dbReference type="ChEBI" id="CHEBI:15378"/>
        <dbReference type="ChEBI" id="CHEBI:29985"/>
        <dbReference type="ChEBI" id="CHEBI:30616"/>
        <dbReference type="ChEBI" id="CHEBI:43474"/>
        <dbReference type="ChEBI" id="CHEBI:136572"/>
        <dbReference type="ChEBI" id="CHEBI:456216"/>
        <dbReference type="EC" id="6.3.2.17"/>
    </reaction>
</comment>
<evidence type="ECO:0000256" key="1">
    <source>
        <dbReference type="ARBA" id="ARBA00001946"/>
    </source>
</evidence>
<evidence type="ECO:0000256" key="13">
    <source>
        <dbReference type="ARBA" id="ARBA00022842"/>
    </source>
</evidence>
<dbReference type="Pfam" id="PF02875">
    <property type="entry name" value="Mur_ligase_C"/>
    <property type="match status" value="1"/>
</dbReference>
<dbReference type="SUPFAM" id="SSF53623">
    <property type="entry name" value="MurD-like peptide ligases, catalytic domain"/>
    <property type="match status" value="1"/>
</dbReference>
<dbReference type="GO" id="GO:0005524">
    <property type="term" value="F:ATP binding"/>
    <property type="evidence" value="ECO:0007669"/>
    <property type="project" value="UniProtKB-KW"/>
</dbReference>
<dbReference type="PANTHER" id="PTHR11136:SF0">
    <property type="entry name" value="DIHYDROFOLATE SYNTHETASE-RELATED"/>
    <property type="match status" value="1"/>
</dbReference>
<evidence type="ECO:0000256" key="2">
    <source>
        <dbReference type="ARBA" id="ARBA00002714"/>
    </source>
</evidence>
<dbReference type="KEGG" id="oho:Oweho_1779"/>
<evidence type="ECO:0000256" key="17">
    <source>
        <dbReference type="ARBA" id="ARBA00032510"/>
    </source>
</evidence>
<evidence type="ECO:0000259" key="22">
    <source>
        <dbReference type="Pfam" id="PF02875"/>
    </source>
</evidence>
<dbReference type="EC" id="6.3.2.17" evidence="7"/>
<accession>G8R145</accession>
<evidence type="ECO:0000256" key="19">
    <source>
        <dbReference type="ARBA" id="ARBA00047808"/>
    </source>
</evidence>
<evidence type="ECO:0000256" key="3">
    <source>
        <dbReference type="ARBA" id="ARBA00004799"/>
    </source>
</evidence>
<dbReference type="InterPro" id="IPR004101">
    <property type="entry name" value="Mur_ligase_C"/>
</dbReference>
<dbReference type="PANTHER" id="PTHR11136">
    <property type="entry name" value="FOLYLPOLYGLUTAMATE SYNTHASE-RELATED"/>
    <property type="match status" value="1"/>
</dbReference>
<evidence type="ECO:0000313" key="24">
    <source>
        <dbReference type="EMBL" id="AEV32760.1"/>
    </source>
</evidence>
<dbReference type="STRING" id="926562.Oweho_1779"/>
<comment type="function">
    <text evidence="2">Functions in two distinct reactions of the de novo folate biosynthetic pathway. Catalyzes the addition of a glutamate residue to dihydropteroate (7,8-dihydropteroate or H2Pte) to form dihydrofolate (7,8-dihydrofolate monoglutamate or H2Pte-Glu). Also catalyzes successive additions of L-glutamate to tetrahydrofolate or 10-formyltetrahydrofolate or 5,10-methylenetetrahydrofolate, leading to folylpolyglutamate derivatives.</text>
</comment>
<feature type="domain" description="Mur ligase C-terminal" evidence="22">
    <location>
        <begin position="281"/>
        <end position="398"/>
    </location>
</feature>
<evidence type="ECO:0000256" key="12">
    <source>
        <dbReference type="ARBA" id="ARBA00022840"/>
    </source>
</evidence>
<keyword evidence="10" id="KW-0479">Metal-binding</keyword>
<evidence type="ECO:0000256" key="8">
    <source>
        <dbReference type="ARBA" id="ARBA00019357"/>
    </source>
</evidence>
<dbReference type="NCBIfam" id="TIGR01499">
    <property type="entry name" value="folC"/>
    <property type="match status" value="1"/>
</dbReference>
<comment type="pathway">
    <text evidence="4">Cofactor biosynthesis; tetrahydrofolylpolyglutamate biosynthesis.</text>
</comment>
<keyword evidence="9" id="KW-0436">Ligase</keyword>
<evidence type="ECO:0000256" key="4">
    <source>
        <dbReference type="ARBA" id="ARBA00005150"/>
    </source>
</evidence>
<dbReference type="SUPFAM" id="SSF53244">
    <property type="entry name" value="MurD-like peptide ligases, peptide-binding domain"/>
    <property type="match status" value="1"/>
</dbReference>
<comment type="similarity">
    <text evidence="5">Belongs to the folylpolyglutamate synthase family.</text>
</comment>
<evidence type="ECO:0000256" key="16">
    <source>
        <dbReference type="ARBA" id="ARBA00030592"/>
    </source>
</evidence>
<dbReference type="HOGENOM" id="CLU_015869_1_1_10"/>
<comment type="catalytic activity">
    <reaction evidence="18">
        <text>(6S)-5,6,7,8-tetrahydrofolyl-(gamma-L-Glu)(n) + L-glutamate + ATP = (6S)-5,6,7,8-tetrahydrofolyl-(gamma-L-Glu)(n+1) + ADP + phosphate + H(+)</text>
        <dbReference type="Rhea" id="RHEA:10580"/>
        <dbReference type="Rhea" id="RHEA-COMP:14738"/>
        <dbReference type="Rhea" id="RHEA-COMP:14740"/>
        <dbReference type="ChEBI" id="CHEBI:15378"/>
        <dbReference type="ChEBI" id="CHEBI:29985"/>
        <dbReference type="ChEBI" id="CHEBI:30616"/>
        <dbReference type="ChEBI" id="CHEBI:43474"/>
        <dbReference type="ChEBI" id="CHEBI:141005"/>
        <dbReference type="ChEBI" id="CHEBI:456216"/>
        <dbReference type="EC" id="6.3.2.17"/>
    </reaction>
</comment>
<dbReference type="AlphaFoldDB" id="G8R145"/>
<protein>
    <recommendedName>
        <fullName evidence="8">Dihydrofolate synthase/folylpolyglutamate synthase</fullName>
        <ecNumber evidence="6">6.3.2.12</ecNumber>
        <ecNumber evidence="7">6.3.2.17</ecNumber>
    </recommendedName>
    <alternativeName>
        <fullName evidence="17">Folylpoly-gamma-glutamate synthetase-dihydrofolate synthetase</fullName>
    </alternativeName>
    <alternativeName>
        <fullName evidence="15">Folylpolyglutamate synthetase</fullName>
    </alternativeName>
    <alternativeName>
        <fullName evidence="16">Tetrahydrofolylpolyglutamate synthase</fullName>
    </alternativeName>
</protein>
<keyword evidence="14" id="KW-0289">Folate biosynthesis</keyword>
<dbReference type="InterPro" id="IPR018109">
    <property type="entry name" value="Folylpolyglutamate_synth_CS"/>
</dbReference>
<evidence type="ECO:0000259" key="23">
    <source>
        <dbReference type="Pfam" id="PF08245"/>
    </source>
</evidence>
<evidence type="ECO:0000256" key="15">
    <source>
        <dbReference type="ARBA" id="ARBA00030048"/>
    </source>
</evidence>
<dbReference type="PIRSF" id="PIRSF001563">
    <property type="entry name" value="Folylpolyglu_synth"/>
    <property type="match status" value="1"/>
</dbReference>
<evidence type="ECO:0000256" key="21">
    <source>
        <dbReference type="ARBA" id="ARBA00049161"/>
    </source>
</evidence>
<evidence type="ECO:0000256" key="10">
    <source>
        <dbReference type="ARBA" id="ARBA00022723"/>
    </source>
</evidence>